<evidence type="ECO:0000259" key="11">
    <source>
        <dbReference type="PROSITE" id="PS52015"/>
    </source>
</evidence>
<protein>
    <submittedName>
        <fullName evidence="12">TonB family protein</fullName>
    </submittedName>
</protein>
<evidence type="ECO:0000256" key="2">
    <source>
        <dbReference type="ARBA" id="ARBA00006555"/>
    </source>
</evidence>
<keyword evidence="6" id="KW-0812">Transmembrane</keyword>
<dbReference type="InterPro" id="IPR051045">
    <property type="entry name" value="TonB-dependent_transducer"/>
</dbReference>
<feature type="domain" description="TonB C-terminal" evidence="11">
    <location>
        <begin position="236"/>
        <end position="322"/>
    </location>
</feature>
<dbReference type="InterPro" id="IPR037682">
    <property type="entry name" value="TonB_C"/>
</dbReference>
<sequence length="322" mass="32899">MRYALPGSLLVHAGIFGVAFVGFAWPQPEDAPPPGAVTVDIISVTSVSTNETSNVEDGSAENLISAGGEIVATTPSETLEPVEPETQVAEVPVEQAVPPETVEPLEQDEAPPVETAAAEPVELVVETMDMAVLATPVTSPEPVDTVAPVAAEPLEPVEVSELNAAPVPRTLSFERPSAPTQRPRPQQQPTQQASREAPRPPPPTGNSGQSNADSAAARATAGQQSQGSGGAAEAASWQRQVQRRLNNAKRYPRSAGGATGTALVRFTISAGGGLAGVSLVQSSGNPALDQAAVDAVTRAAPFPPPPSGGSETLGVPVDFTRG</sequence>
<dbReference type="SUPFAM" id="SSF74653">
    <property type="entry name" value="TolA/TonB C-terminal domain"/>
    <property type="match status" value="1"/>
</dbReference>
<dbReference type="InterPro" id="IPR006260">
    <property type="entry name" value="TonB/TolA_C"/>
</dbReference>
<keyword evidence="3" id="KW-0813">Transport</keyword>
<gene>
    <name evidence="12" type="ORF">N8A98_12315</name>
</gene>
<evidence type="ECO:0000256" key="5">
    <source>
        <dbReference type="ARBA" id="ARBA00022519"/>
    </source>
</evidence>
<keyword evidence="4" id="KW-1003">Cell membrane</keyword>
<keyword evidence="13" id="KW-1185">Reference proteome</keyword>
<evidence type="ECO:0000256" key="10">
    <source>
        <dbReference type="SAM" id="MobiDB-lite"/>
    </source>
</evidence>
<dbReference type="Pfam" id="PF13103">
    <property type="entry name" value="TonB_2"/>
    <property type="match status" value="1"/>
</dbReference>
<dbReference type="NCBIfam" id="TIGR01352">
    <property type="entry name" value="tonB_Cterm"/>
    <property type="match status" value="1"/>
</dbReference>
<feature type="region of interest" description="Disordered" evidence="10">
    <location>
        <begin position="160"/>
        <end position="261"/>
    </location>
</feature>
<reference evidence="12 13" key="1">
    <citation type="submission" date="2022-09" db="EMBL/GenBank/DDBJ databases">
        <title>Interaction between co-microsymbionts with complementary sets of symbiotic genes in legume-rhizobium systems.</title>
        <authorList>
            <person name="Safronova V."/>
            <person name="Sazanova A."/>
            <person name="Afonin A."/>
            <person name="Chirak E."/>
        </authorList>
    </citation>
    <scope>NUCLEOTIDE SEQUENCE [LARGE SCALE GENOMIC DNA]</scope>
    <source>
        <strain evidence="12 13">A18/4-1</strain>
    </source>
</reference>
<name>A0ABY6CKL4_9HYPH</name>
<proteinExistence type="inferred from homology"/>
<keyword evidence="9" id="KW-0472">Membrane</keyword>
<dbReference type="PROSITE" id="PS52015">
    <property type="entry name" value="TONB_CTD"/>
    <property type="match status" value="1"/>
</dbReference>
<feature type="compositionally biased region" description="Low complexity" evidence="10">
    <location>
        <begin position="208"/>
        <end position="238"/>
    </location>
</feature>
<keyword evidence="7" id="KW-0653">Protein transport</keyword>
<comment type="similarity">
    <text evidence="2">Belongs to the TonB family.</text>
</comment>
<dbReference type="RefSeq" id="WP_262171660.1">
    <property type="nucleotide sequence ID" value="NZ_CP104965.1"/>
</dbReference>
<feature type="compositionally biased region" description="Low complexity" evidence="10">
    <location>
        <begin position="175"/>
        <end position="195"/>
    </location>
</feature>
<feature type="region of interest" description="Disordered" evidence="10">
    <location>
        <begin position="298"/>
        <end position="322"/>
    </location>
</feature>
<keyword evidence="8" id="KW-1133">Transmembrane helix</keyword>
<evidence type="ECO:0000256" key="9">
    <source>
        <dbReference type="ARBA" id="ARBA00023136"/>
    </source>
</evidence>
<evidence type="ECO:0000313" key="12">
    <source>
        <dbReference type="EMBL" id="UXN71907.1"/>
    </source>
</evidence>
<evidence type="ECO:0000256" key="6">
    <source>
        <dbReference type="ARBA" id="ARBA00022692"/>
    </source>
</evidence>
<dbReference type="Gene3D" id="3.30.1150.10">
    <property type="match status" value="1"/>
</dbReference>
<keyword evidence="5" id="KW-0997">Cell inner membrane</keyword>
<evidence type="ECO:0000256" key="3">
    <source>
        <dbReference type="ARBA" id="ARBA00022448"/>
    </source>
</evidence>
<dbReference type="Proteomes" id="UP001061862">
    <property type="component" value="Chromosome"/>
</dbReference>
<dbReference type="PANTHER" id="PTHR33446:SF2">
    <property type="entry name" value="PROTEIN TONB"/>
    <property type="match status" value="1"/>
</dbReference>
<evidence type="ECO:0000256" key="7">
    <source>
        <dbReference type="ARBA" id="ARBA00022927"/>
    </source>
</evidence>
<accession>A0ABY6CKL4</accession>
<evidence type="ECO:0000313" key="13">
    <source>
        <dbReference type="Proteomes" id="UP001061862"/>
    </source>
</evidence>
<evidence type="ECO:0000256" key="1">
    <source>
        <dbReference type="ARBA" id="ARBA00004383"/>
    </source>
</evidence>
<evidence type="ECO:0000256" key="4">
    <source>
        <dbReference type="ARBA" id="ARBA00022475"/>
    </source>
</evidence>
<dbReference type="EMBL" id="CP104965">
    <property type="protein sequence ID" value="UXN71907.1"/>
    <property type="molecule type" value="Genomic_DNA"/>
</dbReference>
<dbReference type="PANTHER" id="PTHR33446">
    <property type="entry name" value="PROTEIN TONB-RELATED"/>
    <property type="match status" value="1"/>
</dbReference>
<comment type="subcellular location">
    <subcellularLocation>
        <location evidence="1">Cell inner membrane</location>
        <topology evidence="1">Single-pass membrane protein</topology>
        <orientation evidence="1">Periplasmic side</orientation>
    </subcellularLocation>
</comment>
<evidence type="ECO:0000256" key="8">
    <source>
        <dbReference type="ARBA" id="ARBA00022989"/>
    </source>
</evidence>
<organism evidence="12 13">
    <name type="scientific">Devosia neptuniae</name>
    <dbReference type="NCBI Taxonomy" id="191302"/>
    <lineage>
        <taxon>Bacteria</taxon>
        <taxon>Pseudomonadati</taxon>
        <taxon>Pseudomonadota</taxon>
        <taxon>Alphaproteobacteria</taxon>
        <taxon>Hyphomicrobiales</taxon>
        <taxon>Devosiaceae</taxon>
        <taxon>Devosia</taxon>
    </lineage>
</organism>